<feature type="domain" description="DinB-like" evidence="1">
    <location>
        <begin position="7"/>
        <end position="140"/>
    </location>
</feature>
<dbReference type="InterPro" id="IPR024775">
    <property type="entry name" value="DinB-like"/>
</dbReference>
<comment type="caution">
    <text evidence="2">The sequence shown here is derived from an EMBL/GenBank/DDBJ whole genome shotgun (WGS) entry which is preliminary data.</text>
</comment>
<accession>A0A398B7M7</accession>
<dbReference type="Pfam" id="PF12867">
    <property type="entry name" value="DinB_2"/>
    <property type="match status" value="1"/>
</dbReference>
<evidence type="ECO:0000259" key="1">
    <source>
        <dbReference type="Pfam" id="PF12867"/>
    </source>
</evidence>
<dbReference type="SUPFAM" id="SSF109854">
    <property type="entry name" value="DinB/YfiT-like putative metalloenzymes"/>
    <property type="match status" value="1"/>
</dbReference>
<dbReference type="AlphaFoldDB" id="A0A398B7M7"/>
<dbReference type="Proteomes" id="UP000266016">
    <property type="component" value="Unassembled WGS sequence"/>
</dbReference>
<dbReference type="Gene3D" id="1.20.120.450">
    <property type="entry name" value="dinb family like domain"/>
    <property type="match status" value="1"/>
</dbReference>
<protein>
    <submittedName>
        <fullName evidence="2">DinB family protein</fullName>
    </submittedName>
</protein>
<dbReference type="EMBL" id="QWVS01000016">
    <property type="protein sequence ID" value="RID86129.1"/>
    <property type="molecule type" value="Genomic_DNA"/>
</dbReference>
<organism evidence="2 3">
    <name type="scientific">Peribacillus asahii</name>
    <dbReference type="NCBI Taxonomy" id="228899"/>
    <lineage>
        <taxon>Bacteria</taxon>
        <taxon>Bacillati</taxon>
        <taxon>Bacillota</taxon>
        <taxon>Bacilli</taxon>
        <taxon>Bacillales</taxon>
        <taxon>Bacillaceae</taxon>
        <taxon>Peribacillus</taxon>
    </lineage>
</organism>
<dbReference type="InterPro" id="IPR034660">
    <property type="entry name" value="DinB/YfiT-like"/>
</dbReference>
<evidence type="ECO:0000313" key="3">
    <source>
        <dbReference type="Proteomes" id="UP000266016"/>
    </source>
</evidence>
<reference evidence="2 3" key="1">
    <citation type="submission" date="2018-08" db="EMBL/GenBank/DDBJ databases">
        <title>Bacillus jemisoniae sp. nov., Bacillus chryseoplanitiae sp. nov., Bacillus resnikiae sp. nov., and Bacillus frankliniae sp. nov., isolated from Viking spacecraft and associated surfaces.</title>
        <authorList>
            <person name="Seuylemezian A."/>
            <person name="Vaishampayan P."/>
        </authorList>
    </citation>
    <scope>NUCLEOTIDE SEQUENCE [LARGE SCALE GENOMIC DNA]</scope>
    <source>
        <strain evidence="2 3">MA001</strain>
    </source>
</reference>
<keyword evidence="3" id="KW-1185">Reference proteome</keyword>
<name>A0A398B7M7_9BACI</name>
<sequence length="151" mass="17180">MNYLNSQLQLTRQKVLSEIEGINPELFDIQPNGFNNTIHWHIGHVLTVAEQFLLGYPHTNHLPANYGELFGYGSKPADWKGEVPSVETLVQQLQEQVNRILAIPEERYNEKLPQPFLGLETVGEIFTLALFHESNHLGQIHAMKRVIDAAN</sequence>
<proteinExistence type="predicted"/>
<dbReference type="RefSeq" id="WP_119117066.1">
    <property type="nucleotide sequence ID" value="NZ_QWVS01000016.1"/>
</dbReference>
<gene>
    <name evidence="2" type="ORF">D1953_10160</name>
</gene>
<evidence type="ECO:0000313" key="2">
    <source>
        <dbReference type="EMBL" id="RID86129.1"/>
    </source>
</evidence>